<gene>
    <name evidence="11" type="ordered locus">Metev_0299</name>
</gene>
<feature type="domain" description="Mechanosensitive ion channel transmembrane helices 2/3" evidence="10">
    <location>
        <begin position="65"/>
        <end position="101"/>
    </location>
</feature>
<evidence type="ECO:0000256" key="1">
    <source>
        <dbReference type="ARBA" id="ARBA00004651"/>
    </source>
</evidence>
<comment type="subcellular location">
    <subcellularLocation>
        <location evidence="1">Cell membrane</location>
        <topology evidence="1">Multi-pass membrane protein</topology>
    </subcellularLocation>
</comment>
<dbReference type="PANTHER" id="PTHR30221:SF20">
    <property type="entry name" value="SMALL-CONDUCTANCE MECHANOSENSITIVE CHANNEL"/>
    <property type="match status" value="1"/>
</dbReference>
<evidence type="ECO:0000256" key="7">
    <source>
        <dbReference type="SAM" id="Phobius"/>
    </source>
</evidence>
<feature type="domain" description="Mechanosensitive ion channel MscS C-terminal" evidence="9">
    <location>
        <begin position="176"/>
        <end position="257"/>
    </location>
</feature>
<reference evidence="11 12" key="1">
    <citation type="submission" date="2010-06" db="EMBL/GenBank/DDBJ databases">
        <title>Complete sequence chromosome of Methanohalobium evestigatum Z-7303.</title>
        <authorList>
            <consortium name="US DOE Joint Genome Institute"/>
            <person name="Lucas S."/>
            <person name="Copeland A."/>
            <person name="Lapidus A."/>
            <person name="Cheng J.-F."/>
            <person name="Bruce D."/>
            <person name="Goodwin L."/>
            <person name="Pitluck S."/>
            <person name="Saunders E."/>
            <person name="Detter J.C."/>
            <person name="Han C."/>
            <person name="Tapia R."/>
            <person name="Land M."/>
            <person name="Hauser L."/>
            <person name="Kyrpides N."/>
            <person name="Mikhailova N."/>
            <person name="Sieprawska-Lupa M."/>
            <person name="Whitman W.B."/>
            <person name="Anderson I."/>
            <person name="Woyke T."/>
        </authorList>
    </citation>
    <scope>NUCLEOTIDE SEQUENCE [LARGE SCALE GENOMIC DNA]</scope>
    <source>
        <strain evidence="12">ATCC BAA-1072 / DSM 3721 / NBRC 107634 / OCM 161 / Z-7303</strain>
    </source>
</reference>
<dbReference type="InterPro" id="IPR045275">
    <property type="entry name" value="MscS_archaea/bacteria_type"/>
</dbReference>
<keyword evidence="5 7" id="KW-1133">Transmembrane helix</keyword>
<feature type="domain" description="Mechanosensitive ion channel MscS" evidence="8">
    <location>
        <begin position="103"/>
        <end position="168"/>
    </location>
</feature>
<dbReference type="KEGG" id="mev:Metev_0299"/>
<dbReference type="Pfam" id="PF21082">
    <property type="entry name" value="MS_channel_3rd"/>
    <property type="match status" value="1"/>
</dbReference>
<dbReference type="PANTHER" id="PTHR30221">
    <property type="entry name" value="SMALL-CONDUCTANCE MECHANOSENSITIVE CHANNEL"/>
    <property type="match status" value="1"/>
</dbReference>
<dbReference type="Gene3D" id="1.10.287.1260">
    <property type="match status" value="1"/>
</dbReference>
<evidence type="ECO:0000256" key="3">
    <source>
        <dbReference type="ARBA" id="ARBA00022475"/>
    </source>
</evidence>
<dbReference type="PROSITE" id="PS01246">
    <property type="entry name" value="UPF0003"/>
    <property type="match status" value="1"/>
</dbReference>
<dbReference type="InterPro" id="IPR011066">
    <property type="entry name" value="MscS_channel_C_sf"/>
</dbReference>
<protein>
    <submittedName>
        <fullName evidence="11">MscS Mechanosensitive ion channel</fullName>
    </submittedName>
</protein>
<dbReference type="InterPro" id="IPR006685">
    <property type="entry name" value="MscS_channel_2nd"/>
</dbReference>
<dbReference type="RefSeq" id="WP_013193794.1">
    <property type="nucleotide sequence ID" value="NC_014253.1"/>
</dbReference>
<keyword evidence="6 7" id="KW-0472">Membrane</keyword>
<evidence type="ECO:0000256" key="6">
    <source>
        <dbReference type="ARBA" id="ARBA00023136"/>
    </source>
</evidence>
<evidence type="ECO:0000256" key="5">
    <source>
        <dbReference type="ARBA" id="ARBA00022989"/>
    </source>
</evidence>
<dbReference type="Gene3D" id="3.30.70.100">
    <property type="match status" value="1"/>
</dbReference>
<comment type="similarity">
    <text evidence="2">Belongs to the MscS (TC 1.A.23) family.</text>
</comment>
<keyword evidence="4 7" id="KW-0812">Transmembrane</keyword>
<feature type="transmembrane region" description="Helical" evidence="7">
    <location>
        <begin position="86"/>
        <end position="115"/>
    </location>
</feature>
<organism evidence="11 12">
    <name type="scientific">Methanohalobium evestigatum (strain ATCC BAA-1072 / DSM 3721 / NBRC 107634 / OCM 161 / Z-7303)</name>
    <dbReference type="NCBI Taxonomy" id="644295"/>
    <lineage>
        <taxon>Archaea</taxon>
        <taxon>Methanobacteriati</taxon>
        <taxon>Methanobacteriota</taxon>
        <taxon>Stenosarchaea group</taxon>
        <taxon>Methanomicrobia</taxon>
        <taxon>Methanosarcinales</taxon>
        <taxon>Methanosarcinaceae</taxon>
        <taxon>Methanohalobium</taxon>
    </lineage>
</organism>
<keyword evidence="3" id="KW-1003">Cell membrane</keyword>
<dbReference type="InterPro" id="IPR010920">
    <property type="entry name" value="LSM_dom_sf"/>
</dbReference>
<evidence type="ECO:0000259" key="9">
    <source>
        <dbReference type="Pfam" id="PF21082"/>
    </source>
</evidence>
<feature type="transmembrane region" description="Helical" evidence="7">
    <location>
        <begin position="20"/>
        <end position="40"/>
    </location>
</feature>
<feature type="transmembrane region" description="Helical" evidence="7">
    <location>
        <begin position="60"/>
        <end position="80"/>
    </location>
</feature>
<evidence type="ECO:0000256" key="4">
    <source>
        <dbReference type="ARBA" id="ARBA00022692"/>
    </source>
</evidence>
<dbReference type="GeneID" id="9345912"/>
<dbReference type="Proteomes" id="UP000000391">
    <property type="component" value="Chromosome"/>
</dbReference>
<dbReference type="Gene3D" id="2.30.30.60">
    <property type="match status" value="1"/>
</dbReference>
<evidence type="ECO:0000313" key="11">
    <source>
        <dbReference type="EMBL" id="ADI73226.1"/>
    </source>
</evidence>
<dbReference type="Pfam" id="PF00924">
    <property type="entry name" value="MS_channel_2nd"/>
    <property type="match status" value="1"/>
</dbReference>
<accession>D7E6K4</accession>
<dbReference type="InterPro" id="IPR023408">
    <property type="entry name" value="MscS_beta-dom_sf"/>
</dbReference>
<dbReference type="GO" id="GO:0005886">
    <property type="term" value="C:plasma membrane"/>
    <property type="evidence" value="ECO:0007669"/>
    <property type="project" value="UniProtKB-SubCell"/>
</dbReference>
<proteinExistence type="inferred from homology"/>
<dbReference type="InterPro" id="IPR049142">
    <property type="entry name" value="MS_channel_1st"/>
</dbReference>
<evidence type="ECO:0000259" key="10">
    <source>
        <dbReference type="Pfam" id="PF21088"/>
    </source>
</evidence>
<dbReference type="STRING" id="644295.Metev_0299"/>
<dbReference type="SUPFAM" id="SSF82861">
    <property type="entry name" value="Mechanosensitive channel protein MscS (YggB), transmembrane region"/>
    <property type="match status" value="1"/>
</dbReference>
<dbReference type="AlphaFoldDB" id="D7E6K4"/>
<name>D7E6K4_METEZ</name>
<dbReference type="SUPFAM" id="SSF82689">
    <property type="entry name" value="Mechanosensitive channel protein MscS (YggB), C-terminal domain"/>
    <property type="match status" value="1"/>
</dbReference>
<dbReference type="InterPro" id="IPR006686">
    <property type="entry name" value="MscS_channel_CS"/>
</dbReference>
<sequence>MNLEELYNYIFQSGEILIKIFSVVIFILIALFISKIITVYLRRYFKDKIAPSRLNVFLKLIYYSIITVTIGIFILPIVGIQPSSLLVAGGIVGIVIGFASQSIVGNLISGIFLIVERPIKIGNQVNIDNNIGIVEDINLISTIIRTFDGLYIRIPNEKVFTNNITNYVANVARRFEYIVGIRYSDDAEQAIDIIKDLIEKEPLALKHPESLVFVDNLGNNAVNLSVRIWAPATEWFSLRTSFLWKIKTTLEDNGIEIAFPQRTVWFANQTQGEEYYKKNEM</sequence>
<dbReference type="Pfam" id="PF21088">
    <property type="entry name" value="MS_channel_1st"/>
    <property type="match status" value="1"/>
</dbReference>
<dbReference type="OrthoDB" id="31543at2157"/>
<evidence type="ECO:0000259" key="8">
    <source>
        <dbReference type="Pfam" id="PF00924"/>
    </source>
</evidence>
<dbReference type="GO" id="GO:0008381">
    <property type="term" value="F:mechanosensitive monoatomic ion channel activity"/>
    <property type="evidence" value="ECO:0007669"/>
    <property type="project" value="InterPro"/>
</dbReference>
<dbReference type="SUPFAM" id="SSF50182">
    <property type="entry name" value="Sm-like ribonucleoproteins"/>
    <property type="match status" value="1"/>
</dbReference>
<dbReference type="InterPro" id="IPR011014">
    <property type="entry name" value="MscS_channel_TM-2"/>
</dbReference>
<dbReference type="HOGENOM" id="CLU_037945_1_0_2"/>
<dbReference type="EMBL" id="CP002069">
    <property type="protein sequence ID" value="ADI73226.1"/>
    <property type="molecule type" value="Genomic_DNA"/>
</dbReference>
<evidence type="ECO:0000313" key="12">
    <source>
        <dbReference type="Proteomes" id="UP000000391"/>
    </source>
</evidence>
<dbReference type="InterPro" id="IPR049278">
    <property type="entry name" value="MS_channel_C"/>
</dbReference>
<keyword evidence="12" id="KW-1185">Reference proteome</keyword>
<evidence type="ECO:0000256" key="2">
    <source>
        <dbReference type="ARBA" id="ARBA00008017"/>
    </source>
</evidence>